<accession>A0A0J1G5R3</accession>
<feature type="transmembrane region" description="Helical" evidence="1">
    <location>
        <begin position="85"/>
        <end position="106"/>
    </location>
</feature>
<dbReference type="PATRIC" id="fig|908627.4.peg.842"/>
<keyword evidence="1" id="KW-0812">Transmembrane</keyword>
<keyword evidence="3" id="KW-1185">Reference proteome</keyword>
<protein>
    <submittedName>
        <fullName evidence="2">Anti-sigma factor</fullName>
    </submittedName>
</protein>
<dbReference type="EMBL" id="AEJF01000024">
    <property type="protein sequence ID" value="KLU27523.1"/>
    <property type="molecule type" value="Genomic_DNA"/>
</dbReference>
<dbReference type="RefSeq" id="WP_047845277.1">
    <property type="nucleotide sequence ID" value="NZ_AEJF01000024.1"/>
</dbReference>
<keyword evidence="1" id="KW-0472">Membrane</keyword>
<proteinExistence type="predicted"/>
<evidence type="ECO:0000313" key="3">
    <source>
        <dbReference type="Proteomes" id="UP000035963"/>
    </source>
</evidence>
<comment type="caution">
    <text evidence="2">The sequence shown here is derived from an EMBL/GenBank/DDBJ whole genome shotgun (WGS) entry which is preliminary data.</text>
</comment>
<organism evidence="2 3">
    <name type="scientific">Caballeronia mineralivorans PML1(12)</name>
    <dbReference type="NCBI Taxonomy" id="908627"/>
    <lineage>
        <taxon>Bacteria</taxon>
        <taxon>Pseudomonadati</taxon>
        <taxon>Pseudomonadota</taxon>
        <taxon>Betaproteobacteria</taxon>
        <taxon>Burkholderiales</taxon>
        <taxon>Burkholderiaceae</taxon>
        <taxon>Caballeronia</taxon>
    </lineage>
</organism>
<evidence type="ECO:0000256" key="1">
    <source>
        <dbReference type="SAM" id="Phobius"/>
    </source>
</evidence>
<name>A0A0J1G5R3_9BURK</name>
<keyword evidence="1" id="KW-1133">Transmembrane helix</keyword>
<gene>
    <name evidence="2" type="ORF">EOS_03775</name>
</gene>
<reference evidence="2 3" key="1">
    <citation type="journal article" date="2015" name="Genome Announc.">
        <title>Draft Genome Sequence of Burkholderia sp. Strain PML1(12), an Ectomycorrhizosphere-Inhabiting Bacterium with Effective Mineral-Weathering Ability.</title>
        <authorList>
            <person name="Uroz S."/>
            <person name="Oger P."/>
        </authorList>
    </citation>
    <scope>NUCLEOTIDE SEQUENCE [LARGE SCALE GENOMIC DNA]</scope>
    <source>
        <strain evidence="3">PML1(12)</strain>
    </source>
</reference>
<dbReference type="Proteomes" id="UP000035963">
    <property type="component" value="Unassembled WGS sequence"/>
</dbReference>
<dbReference type="OrthoDB" id="9152892at2"/>
<sequence length="264" mass="29149">MTNPERPEQAESSTPADELRALSAFIDDEAPDAERAETAARIAHDPASAATVAAYRAQDNALRALFAASEDKEPQVVVVRPRRRYLMAASWLAVGIACGFLMHMLLPVLDREHQAPTFAQRADIAYAVYAPEQRHAVEVAASQEDHLVTWLSKRLNRTLTIPSLHEYGFELVGGRLLPGEDGPAAQFMYQNASGERLTLYMTSGSGKHQDEYAIRMLRDGSRRTFYWTTDHAGYALSGQIGEAKLRAISFDTCAALGGDPKKWQ</sequence>
<evidence type="ECO:0000313" key="2">
    <source>
        <dbReference type="EMBL" id="KLU27523.1"/>
    </source>
</evidence>
<dbReference type="AlphaFoldDB" id="A0A0J1G5R3"/>